<evidence type="ECO:0000313" key="2">
    <source>
        <dbReference type="Proteomes" id="UP000324800"/>
    </source>
</evidence>
<dbReference type="EMBL" id="SNRW01009500">
    <property type="protein sequence ID" value="KAA6377904.1"/>
    <property type="molecule type" value="Genomic_DNA"/>
</dbReference>
<accession>A0A5J4V682</accession>
<reference evidence="1 2" key="1">
    <citation type="submission" date="2019-03" db="EMBL/GenBank/DDBJ databases">
        <title>Single cell metagenomics reveals metabolic interactions within the superorganism composed of flagellate Streblomastix strix and complex community of Bacteroidetes bacteria on its surface.</title>
        <authorList>
            <person name="Treitli S.C."/>
            <person name="Kolisko M."/>
            <person name="Husnik F."/>
            <person name="Keeling P."/>
            <person name="Hampl V."/>
        </authorList>
    </citation>
    <scope>NUCLEOTIDE SEQUENCE [LARGE SCALE GENOMIC DNA]</scope>
    <source>
        <strain evidence="1">ST1C</strain>
    </source>
</reference>
<proteinExistence type="predicted"/>
<comment type="caution">
    <text evidence="1">The sequence shown here is derived from an EMBL/GenBank/DDBJ whole genome shotgun (WGS) entry which is preliminary data.</text>
</comment>
<evidence type="ECO:0000313" key="1">
    <source>
        <dbReference type="EMBL" id="KAA6377904.1"/>
    </source>
</evidence>
<gene>
    <name evidence="1" type="ORF">EZS28_026569</name>
</gene>
<dbReference type="AlphaFoldDB" id="A0A5J4V682"/>
<dbReference type="Proteomes" id="UP000324800">
    <property type="component" value="Unassembled WGS sequence"/>
</dbReference>
<sequence length="159" mass="18435">MPPKKEKKMKKAIATRRITPQVKELTKKQKQQLSEDGNDYQYAQHMQENKFRQVNYQRVKTQQLAKIPQTMKQRFLKLKQEISQAELQHIEQEIRSLNPQISAAEAHVGAYAITNPAEKLTEVQRQKIVTDIMSQGNLNTVCEIDALDYGRLPINDIYG</sequence>
<protein>
    <submittedName>
        <fullName evidence="1">Uncharacterized protein</fullName>
    </submittedName>
</protein>
<name>A0A5J4V682_9EUKA</name>
<organism evidence="1 2">
    <name type="scientific">Streblomastix strix</name>
    <dbReference type="NCBI Taxonomy" id="222440"/>
    <lineage>
        <taxon>Eukaryota</taxon>
        <taxon>Metamonada</taxon>
        <taxon>Preaxostyla</taxon>
        <taxon>Oxymonadida</taxon>
        <taxon>Streblomastigidae</taxon>
        <taxon>Streblomastix</taxon>
    </lineage>
</organism>